<keyword evidence="3" id="KW-1185">Reference proteome</keyword>
<dbReference type="Proteomes" id="UP000308705">
    <property type="component" value="Unassembled WGS sequence"/>
</dbReference>
<name>A0A4U3MMR7_9ACTN</name>
<dbReference type="InterPro" id="IPR037119">
    <property type="entry name" value="Haem_oxidase_HugZ-like_sf"/>
</dbReference>
<dbReference type="SUPFAM" id="SSF50475">
    <property type="entry name" value="FMN-binding split barrel"/>
    <property type="match status" value="1"/>
</dbReference>
<protein>
    <submittedName>
        <fullName evidence="2">DUF2470 domain-containing protein</fullName>
    </submittedName>
</protein>
<reference evidence="2 3" key="1">
    <citation type="submission" date="2019-04" db="EMBL/GenBank/DDBJ databases">
        <title>Herbidospora sp. NEAU-GS14.nov., a novel actinomycete isolated from soil.</title>
        <authorList>
            <person name="Han L."/>
        </authorList>
    </citation>
    <scope>NUCLEOTIDE SEQUENCE [LARGE SCALE GENOMIC DNA]</scope>
    <source>
        <strain evidence="2 3">NEAU-GS14</strain>
    </source>
</reference>
<evidence type="ECO:0000313" key="3">
    <source>
        <dbReference type="Proteomes" id="UP000308705"/>
    </source>
</evidence>
<dbReference type="EMBL" id="SZQA01000002">
    <property type="protein sequence ID" value="TKK90875.1"/>
    <property type="molecule type" value="Genomic_DNA"/>
</dbReference>
<dbReference type="Gene3D" id="3.20.180.10">
    <property type="entry name" value="PNP-oxidase-like"/>
    <property type="match status" value="1"/>
</dbReference>
<evidence type="ECO:0000259" key="1">
    <source>
        <dbReference type="Pfam" id="PF10615"/>
    </source>
</evidence>
<evidence type="ECO:0000313" key="2">
    <source>
        <dbReference type="EMBL" id="TKK90875.1"/>
    </source>
</evidence>
<feature type="domain" description="DUF2470" evidence="1">
    <location>
        <begin position="12"/>
        <end position="79"/>
    </location>
</feature>
<dbReference type="OrthoDB" id="5116982at2"/>
<dbReference type="RefSeq" id="WP_137245612.1">
    <property type="nucleotide sequence ID" value="NZ_SZQA01000002.1"/>
</dbReference>
<sequence>MSTPLTPDAVEAIKKHMNDDHAADALLIVRALGGKPDATSARTTDVDTEAIHFEADGEPVTVKWPAPIVERAQVRKEVVVLYRQACEILGVEARGH</sequence>
<proteinExistence type="predicted"/>
<organism evidence="2 3">
    <name type="scientific">Herbidospora galbida</name>
    <dbReference type="NCBI Taxonomy" id="2575442"/>
    <lineage>
        <taxon>Bacteria</taxon>
        <taxon>Bacillati</taxon>
        <taxon>Actinomycetota</taxon>
        <taxon>Actinomycetes</taxon>
        <taxon>Streptosporangiales</taxon>
        <taxon>Streptosporangiaceae</taxon>
        <taxon>Herbidospora</taxon>
    </lineage>
</organism>
<accession>A0A4U3MMR7</accession>
<dbReference type="AlphaFoldDB" id="A0A4U3MMR7"/>
<comment type="caution">
    <text evidence="2">The sequence shown here is derived from an EMBL/GenBank/DDBJ whole genome shotgun (WGS) entry which is preliminary data.</text>
</comment>
<gene>
    <name evidence="2" type="ORF">FDA94_03695</name>
</gene>
<dbReference type="Pfam" id="PF10615">
    <property type="entry name" value="DUF2470"/>
    <property type="match status" value="1"/>
</dbReference>
<dbReference type="InterPro" id="IPR019595">
    <property type="entry name" value="DUF2470"/>
</dbReference>